<evidence type="ECO:0000313" key="1">
    <source>
        <dbReference type="EMBL" id="KXB52831.1"/>
    </source>
</evidence>
<sequence>MENALSALVNLNFYKFLKTILEARAWVALFLHNMQSSSYGYLAVYSVFHIEL</sequence>
<name>A0A133ZBM0_9FIRM</name>
<dbReference type="Proteomes" id="UP000070394">
    <property type="component" value="Unassembled WGS sequence"/>
</dbReference>
<comment type="caution">
    <text evidence="1">The sequence shown here is derived from an EMBL/GenBank/DDBJ whole genome shotgun (WGS) entry which is preliminary data.</text>
</comment>
<evidence type="ECO:0000313" key="2">
    <source>
        <dbReference type="Proteomes" id="UP000070394"/>
    </source>
</evidence>
<dbReference type="AlphaFoldDB" id="A0A133ZBM0"/>
<organism evidence="1 2">
    <name type="scientific">Lachnoanaerobaculum saburreum</name>
    <dbReference type="NCBI Taxonomy" id="467210"/>
    <lineage>
        <taxon>Bacteria</taxon>
        <taxon>Bacillati</taxon>
        <taxon>Bacillota</taxon>
        <taxon>Clostridia</taxon>
        <taxon>Lachnospirales</taxon>
        <taxon>Lachnospiraceae</taxon>
        <taxon>Lachnoanaerobaculum</taxon>
    </lineage>
</organism>
<protein>
    <submittedName>
        <fullName evidence="1">Uncharacterized protein</fullName>
    </submittedName>
</protein>
<gene>
    <name evidence="1" type="ORF">HMPREF1866_02749</name>
</gene>
<proteinExistence type="predicted"/>
<dbReference type="PATRIC" id="fig|467210.3.peg.2726"/>
<accession>A0A133ZBM0</accession>
<dbReference type="STRING" id="467210.HMPREF1866_02749"/>
<reference evidence="2" key="1">
    <citation type="submission" date="2016-01" db="EMBL/GenBank/DDBJ databases">
        <authorList>
            <person name="Mitreva M."/>
            <person name="Pepin K.H."/>
            <person name="Mihindukulasuriya K.A."/>
            <person name="Fulton R."/>
            <person name="Fronick C."/>
            <person name="O'Laughlin M."/>
            <person name="Miner T."/>
            <person name="Herter B."/>
            <person name="Rosa B.A."/>
            <person name="Cordes M."/>
            <person name="Tomlinson C."/>
            <person name="Wollam A."/>
            <person name="Palsikar V.B."/>
            <person name="Mardis E.R."/>
            <person name="Wilson R.K."/>
        </authorList>
    </citation>
    <scope>NUCLEOTIDE SEQUENCE [LARGE SCALE GENOMIC DNA]</scope>
    <source>
        <strain evidence="2">DNF00896</strain>
    </source>
</reference>
<dbReference type="EMBL" id="LSDA01000145">
    <property type="protein sequence ID" value="KXB52831.1"/>
    <property type="molecule type" value="Genomic_DNA"/>
</dbReference>
<keyword evidence="2" id="KW-1185">Reference proteome</keyword>